<dbReference type="GO" id="GO:0016787">
    <property type="term" value="F:hydrolase activity"/>
    <property type="evidence" value="ECO:0007669"/>
    <property type="project" value="UniProtKB-KW"/>
</dbReference>
<dbReference type="SUPFAM" id="SSF103084">
    <property type="entry name" value="Holliday junction resolvase RusA"/>
    <property type="match status" value="1"/>
</dbReference>
<dbReference type="Gene3D" id="3.30.1330.70">
    <property type="entry name" value="Holliday junction resolvase RusA"/>
    <property type="match status" value="1"/>
</dbReference>
<dbReference type="STRING" id="629741.GCWU000324_01002"/>
<accession>C4GFT5</accession>
<keyword evidence="2" id="KW-1185">Reference proteome</keyword>
<dbReference type="GO" id="GO:0006281">
    <property type="term" value="P:DNA repair"/>
    <property type="evidence" value="ECO:0007669"/>
    <property type="project" value="InterPro"/>
</dbReference>
<dbReference type="Pfam" id="PF05866">
    <property type="entry name" value="RusA"/>
    <property type="match status" value="1"/>
</dbReference>
<dbReference type="Proteomes" id="UP000003009">
    <property type="component" value="Unassembled WGS sequence"/>
</dbReference>
<evidence type="ECO:0000313" key="2">
    <source>
        <dbReference type="Proteomes" id="UP000003009"/>
    </source>
</evidence>
<name>C4GFT5_9NEIS</name>
<dbReference type="InterPro" id="IPR036614">
    <property type="entry name" value="RusA-like_sf"/>
</dbReference>
<keyword evidence="1" id="KW-0378">Hydrolase</keyword>
<organism evidence="1 2">
    <name type="scientific">Kingella oralis ATCC 51147</name>
    <dbReference type="NCBI Taxonomy" id="629741"/>
    <lineage>
        <taxon>Bacteria</taxon>
        <taxon>Pseudomonadati</taxon>
        <taxon>Pseudomonadota</taxon>
        <taxon>Betaproteobacteria</taxon>
        <taxon>Neisseriales</taxon>
        <taxon>Neisseriaceae</taxon>
        <taxon>Kingella</taxon>
    </lineage>
</organism>
<evidence type="ECO:0000313" key="1">
    <source>
        <dbReference type="EMBL" id="EEP69090.1"/>
    </source>
</evidence>
<protein>
    <submittedName>
        <fullName evidence="1">Crossover junction endodeoxyribonuclease RusA</fullName>
        <ecNumber evidence="1">3.1.22.4</ecNumber>
    </submittedName>
</protein>
<proteinExistence type="predicted"/>
<sequence>MKNGSLKAVFKDYLNTEHGAGKTKMKQNKIILPYPNPVLMPNRKHGRHWASVQQAKVKARQEAFLLSGSLNYTGGGLKITFYTPDARKRDLDNLLAAMKPALDGMAKAIGVDDAQFRPLLIDKVKAESRKDARVEIELMGQPENE</sequence>
<dbReference type="GO" id="GO:0006310">
    <property type="term" value="P:DNA recombination"/>
    <property type="evidence" value="ECO:0007669"/>
    <property type="project" value="InterPro"/>
</dbReference>
<dbReference type="AlphaFoldDB" id="C4GFT5"/>
<dbReference type="HOGENOM" id="CLU_154679_0_0_4"/>
<dbReference type="EMBL" id="ACJW02000002">
    <property type="protein sequence ID" value="EEP69090.1"/>
    <property type="molecule type" value="Genomic_DNA"/>
</dbReference>
<comment type="caution">
    <text evidence="1">The sequence shown here is derived from an EMBL/GenBank/DDBJ whole genome shotgun (WGS) entry which is preliminary data.</text>
</comment>
<reference evidence="1" key="1">
    <citation type="submission" date="2009-04" db="EMBL/GenBank/DDBJ databases">
        <authorList>
            <person name="Weinstock G."/>
            <person name="Sodergren E."/>
            <person name="Clifton S."/>
            <person name="Fulton L."/>
            <person name="Fulton B."/>
            <person name="Courtney L."/>
            <person name="Fronick C."/>
            <person name="Harrison M."/>
            <person name="Strong C."/>
            <person name="Farmer C."/>
            <person name="Delahaunty K."/>
            <person name="Markovic C."/>
            <person name="Hall O."/>
            <person name="Minx P."/>
            <person name="Tomlinson C."/>
            <person name="Mitreva M."/>
            <person name="Nelson J."/>
            <person name="Hou S."/>
            <person name="Wollam A."/>
            <person name="Pepin K.H."/>
            <person name="Johnson M."/>
            <person name="Bhonagiri V."/>
            <person name="Nash W.E."/>
            <person name="Warren W."/>
            <person name="Chinwalla A."/>
            <person name="Mardis E.R."/>
            <person name="Wilson R.K."/>
        </authorList>
    </citation>
    <scope>NUCLEOTIDE SEQUENCE [LARGE SCALE GENOMIC DNA]</scope>
    <source>
        <strain evidence="1">ATCC 51147</strain>
    </source>
</reference>
<dbReference type="EC" id="3.1.22.4" evidence="1"/>
<dbReference type="GO" id="GO:0000287">
    <property type="term" value="F:magnesium ion binding"/>
    <property type="evidence" value="ECO:0007669"/>
    <property type="project" value="InterPro"/>
</dbReference>
<dbReference type="InterPro" id="IPR008822">
    <property type="entry name" value="Endonuclease_RusA-like"/>
</dbReference>
<gene>
    <name evidence="1" type="primary">rusA</name>
    <name evidence="1" type="ORF">GCWU000324_01002</name>
</gene>